<dbReference type="Pfam" id="PF05621">
    <property type="entry name" value="TniB"/>
    <property type="match status" value="1"/>
</dbReference>
<dbReference type="InterPro" id="IPR008868">
    <property type="entry name" value="TniB"/>
</dbReference>
<protein>
    <recommendedName>
        <fullName evidence="4">AAA+ ATPase domain-containing protein</fullName>
    </recommendedName>
</protein>
<dbReference type="EMBL" id="QBKA01000002">
    <property type="protein sequence ID" value="RDC59411.1"/>
    <property type="molecule type" value="Genomic_DNA"/>
</dbReference>
<sequence>MTKDTNEDYRDDPDHDEDAIADTASRGADRDARSKLHKLIAIRRLAVRSIHLPFAAQLDLEDALDEALCGAVELRDAGLQQAIVPILNVSFSGKSSGAKHYVRKKLASLEAGPGTVPVVYTKVDTDGTVGSLAADILRGCGAKRPYSLSGEKRWDRARQTIRSKGVCLLILDEFQRTGRRPTISPVIAGKILDIVDEGDCACALLGKTEAEQVFASCADLENRLDAPVRMPSLNWLTDSVEFMEFADAFDQALVDADITDIKSGFGDEETAQLLLEASNGLIGQFSRIIETAVIAITREGQRIITRQDLSDAVDDWAVANRRIGYNPFSKNGDDESADQDTPGFASSKAVDDEGEH</sequence>
<organism evidence="2 3">
    <name type="scientific">Alteripontixanthobacter maritimus</name>
    <dbReference type="NCBI Taxonomy" id="2161824"/>
    <lineage>
        <taxon>Bacteria</taxon>
        <taxon>Pseudomonadati</taxon>
        <taxon>Pseudomonadota</taxon>
        <taxon>Alphaproteobacteria</taxon>
        <taxon>Sphingomonadales</taxon>
        <taxon>Erythrobacteraceae</taxon>
        <taxon>Alteripontixanthobacter</taxon>
    </lineage>
</organism>
<evidence type="ECO:0000313" key="3">
    <source>
        <dbReference type="Proteomes" id="UP000253727"/>
    </source>
</evidence>
<dbReference type="Proteomes" id="UP000253727">
    <property type="component" value="Unassembled WGS sequence"/>
</dbReference>
<evidence type="ECO:0008006" key="4">
    <source>
        <dbReference type="Google" id="ProtNLM"/>
    </source>
</evidence>
<dbReference type="InterPro" id="IPR027417">
    <property type="entry name" value="P-loop_NTPase"/>
</dbReference>
<dbReference type="RefSeq" id="WP_181815662.1">
    <property type="nucleotide sequence ID" value="NZ_QBKA01000002.1"/>
</dbReference>
<feature type="region of interest" description="Disordered" evidence="1">
    <location>
        <begin position="326"/>
        <end position="356"/>
    </location>
</feature>
<gene>
    <name evidence="2" type="ORF">HME9302_00599</name>
</gene>
<comment type="caution">
    <text evidence="2">The sequence shown here is derived from an EMBL/GenBank/DDBJ whole genome shotgun (WGS) entry which is preliminary data.</text>
</comment>
<name>A0A369Q3E8_9SPHN</name>
<evidence type="ECO:0000256" key="1">
    <source>
        <dbReference type="SAM" id="MobiDB-lite"/>
    </source>
</evidence>
<accession>A0A369Q3E8</accession>
<dbReference type="SUPFAM" id="SSF52540">
    <property type="entry name" value="P-loop containing nucleoside triphosphate hydrolases"/>
    <property type="match status" value="1"/>
</dbReference>
<feature type="region of interest" description="Disordered" evidence="1">
    <location>
        <begin position="1"/>
        <end position="27"/>
    </location>
</feature>
<proteinExistence type="predicted"/>
<keyword evidence="3" id="KW-1185">Reference proteome</keyword>
<dbReference type="AlphaFoldDB" id="A0A369Q3E8"/>
<feature type="compositionally biased region" description="Acidic residues" evidence="1">
    <location>
        <begin position="9"/>
        <end position="20"/>
    </location>
</feature>
<evidence type="ECO:0000313" key="2">
    <source>
        <dbReference type="EMBL" id="RDC59411.1"/>
    </source>
</evidence>
<reference evidence="2 3" key="1">
    <citation type="submission" date="2018-04" db="EMBL/GenBank/DDBJ databases">
        <title>Altererythrobacter sp. HME9302 genome sequencing and assembly.</title>
        <authorList>
            <person name="Kang H."/>
            <person name="Kim H."/>
            <person name="Joh K."/>
        </authorList>
    </citation>
    <scope>NUCLEOTIDE SEQUENCE [LARGE SCALE GENOMIC DNA]</scope>
    <source>
        <strain evidence="2 3">HME9302</strain>
    </source>
</reference>